<dbReference type="Proteomes" id="UP000011669">
    <property type="component" value="Unassembled WGS sequence"/>
</dbReference>
<reference evidence="3 4" key="1">
    <citation type="journal article" date="2014" name="PLoS Genet.">
        <title>Phylogenetically driven sequencing of extremely halophilic archaea reveals strategies for static and dynamic osmo-response.</title>
        <authorList>
            <person name="Becker E.A."/>
            <person name="Seitzer P.M."/>
            <person name="Tritt A."/>
            <person name="Larsen D."/>
            <person name="Krusor M."/>
            <person name="Yao A.I."/>
            <person name="Wu D."/>
            <person name="Madern D."/>
            <person name="Eisen J.A."/>
            <person name="Darling A.E."/>
            <person name="Facciotti M.T."/>
        </authorList>
    </citation>
    <scope>NUCLEOTIDE SEQUENCE [LARGE SCALE GENOMIC DNA]</scope>
    <source>
        <strain evidence="3 4">DSM 5350</strain>
    </source>
</reference>
<dbReference type="STRING" id="1227455.C449_16033"/>
<evidence type="ECO:0000256" key="2">
    <source>
        <dbReference type="SAM" id="Phobius"/>
    </source>
</evidence>
<sequence length="125" mass="13526">MKLKSYITKSIGWIGSAVIAAGVGYWIGRDHEHRDQLDARDEVHEKRSFTDLRGALEGHERPDDLGPPDPPGPPGTGAAGAAAAAAVTQQAQPANTTNLMVENTPRRGEEFARDMRELGRQRGDL</sequence>
<evidence type="ECO:0000256" key="1">
    <source>
        <dbReference type="SAM" id="MobiDB-lite"/>
    </source>
</evidence>
<keyword evidence="2" id="KW-0472">Membrane</keyword>
<feature type="region of interest" description="Disordered" evidence="1">
    <location>
        <begin position="35"/>
        <end position="125"/>
    </location>
</feature>
<organism evidence="3 4">
    <name type="scientific">Halococcus saccharolyticus DSM 5350</name>
    <dbReference type="NCBI Taxonomy" id="1227455"/>
    <lineage>
        <taxon>Archaea</taxon>
        <taxon>Methanobacteriati</taxon>
        <taxon>Methanobacteriota</taxon>
        <taxon>Stenosarchaea group</taxon>
        <taxon>Halobacteria</taxon>
        <taxon>Halobacteriales</taxon>
        <taxon>Halococcaceae</taxon>
        <taxon>Halococcus</taxon>
    </lineage>
</organism>
<name>M0MA51_9EURY</name>
<dbReference type="InParanoid" id="M0MA51"/>
<evidence type="ECO:0000313" key="3">
    <source>
        <dbReference type="EMBL" id="EMA42667.1"/>
    </source>
</evidence>
<accession>M0MA51</accession>
<feature type="compositionally biased region" description="Pro residues" evidence="1">
    <location>
        <begin position="65"/>
        <end position="74"/>
    </location>
</feature>
<proteinExistence type="predicted"/>
<dbReference type="PATRIC" id="fig|1227455.4.peg.3262"/>
<dbReference type="AlphaFoldDB" id="M0MA51"/>
<dbReference type="RefSeq" id="WP_006079062.1">
    <property type="nucleotide sequence ID" value="NZ_AOMD01000033.1"/>
</dbReference>
<feature type="compositionally biased region" description="Basic and acidic residues" evidence="1">
    <location>
        <begin position="104"/>
        <end position="125"/>
    </location>
</feature>
<dbReference type="EMBL" id="AOMD01000033">
    <property type="protein sequence ID" value="EMA42667.1"/>
    <property type="molecule type" value="Genomic_DNA"/>
</dbReference>
<keyword evidence="2" id="KW-0812">Transmembrane</keyword>
<gene>
    <name evidence="3" type="ORF">C449_16033</name>
</gene>
<protein>
    <submittedName>
        <fullName evidence="3">Uncharacterized protein</fullName>
    </submittedName>
</protein>
<keyword evidence="4" id="KW-1185">Reference proteome</keyword>
<feature type="transmembrane region" description="Helical" evidence="2">
    <location>
        <begin position="6"/>
        <end position="27"/>
    </location>
</feature>
<comment type="caution">
    <text evidence="3">The sequence shown here is derived from an EMBL/GenBank/DDBJ whole genome shotgun (WGS) entry which is preliminary data.</text>
</comment>
<evidence type="ECO:0000313" key="4">
    <source>
        <dbReference type="Proteomes" id="UP000011669"/>
    </source>
</evidence>
<keyword evidence="2" id="KW-1133">Transmembrane helix</keyword>
<feature type="compositionally biased region" description="Basic and acidic residues" evidence="1">
    <location>
        <begin position="35"/>
        <end position="64"/>
    </location>
</feature>
<feature type="compositionally biased region" description="Low complexity" evidence="1">
    <location>
        <begin position="79"/>
        <end position="94"/>
    </location>
</feature>